<dbReference type="EMBL" id="CVRI01000035">
    <property type="protein sequence ID" value="CRK92849.1"/>
    <property type="molecule type" value="Genomic_DNA"/>
</dbReference>
<reference evidence="1 2" key="1">
    <citation type="submission" date="2015-04" db="EMBL/GenBank/DDBJ databases">
        <authorList>
            <person name="Syromyatnikov M.Y."/>
            <person name="Popov V.N."/>
        </authorList>
    </citation>
    <scope>NUCLEOTIDE SEQUENCE [LARGE SCALE GENOMIC DNA]</scope>
</reference>
<keyword evidence="2" id="KW-1185">Reference proteome</keyword>
<gene>
    <name evidence="1" type="ORF">CLUMA_CG006441</name>
</gene>
<name>A0A1J1I3B6_9DIPT</name>
<proteinExistence type="predicted"/>
<dbReference type="AlphaFoldDB" id="A0A1J1I3B6"/>
<sequence length="69" mass="8271">MNKMEEYLHHEKGKTLKLLKNFLKKMFSVRCFTLQDSFIWRMKLKQFTSNTSHHLHFASSSSNNISKHV</sequence>
<accession>A0A1J1I3B6</accession>
<organism evidence="1 2">
    <name type="scientific">Clunio marinus</name>
    <dbReference type="NCBI Taxonomy" id="568069"/>
    <lineage>
        <taxon>Eukaryota</taxon>
        <taxon>Metazoa</taxon>
        <taxon>Ecdysozoa</taxon>
        <taxon>Arthropoda</taxon>
        <taxon>Hexapoda</taxon>
        <taxon>Insecta</taxon>
        <taxon>Pterygota</taxon>
        <taxon>Neoptera</taxon>
        <taxon>Endopterygota</taxon>
        <taxon>Diptera</taxon>
        <taxon>Nematocera</taxon>
        <taxon>Chironomoidea</taxon>
        <taxon>Chironomidae</taxon>
        <taxon>Clunio</taxon>
    </lineage>
</organism>
<evidence type="ECO:0000313" key="2">
    <source>
        <dbReference type="Proteomes" id="UP000183832"/>
    </source>
</evidence>
<evidence type="ECO:0000313" key="1">
    <source>
        <dbReference type="EMBL" id="CRK92849.1"/>
    </source>
</evidence>
<protein>
    <submittedName>
        <fullName evidence="1">CLUMA_CG006441, isoform A</fullName>
    </submittedName>
</protein>
<dbReference type="Proteomes" id="UP000183832">
    <property type="component" value="Unassembled WGS sequence"/>
</dbReference>